<organism evidence="1 2">
    <name type="scientific">Rubrivirga litoralis</name>
    <dbReference type="NCBI Taxonomy" id="3075598"/>
    <lineage>
        <taxon>Bacteria</taxon>
        <taxon>Pseudomonadati</taxon>
        <taxon>Rhodothermota</taxon>
        <taxon>Rhodothermia</taxon>
        <taxon>Rhodothermales</taxon>
        <taxon>Rubricoccaceae</taxon>
        <taxon>Rubrivirga</taxon>
    </lineage>
</organism>
<dbReference type="EMBL" id="JAVRHT010000012">
    <property type="protein sequence ID" value="MDT0631393.1"/>
    <property type="molecule type" value="Genomic_DNA"/>
</dbReference>
<comment type="caution">
    <text evidence="1">The sequence shown here is derived from an EMBL/GenBank/DDBJ whole genome shotgun (WGS) entry which is preliminary data.</text>
</comment>
<dbReference type="Proteomes" id="UP001267426">
    <property type="component" value="Unassembled WGS sequence"/>
</dbReference>
<dbReference type="RefSeq" id="WP_311662736.1">
    <property type="nucleotide sequence ID" value="NZ_JAVRHT010000012.1"/>
</dbReference>
<evidence type="ECO:0000313" key="2">
    <source>
        <dbReference type="Proteomes" id="UP001267426"/>
    </source>
</evidence>
<name>A0ABU3BQ35_9BACT</name>
<proteinExistence type="predicted"/>
<sequence>MTSTDSPFDFVQQARDAALDAVWRQWGALGASVGGSRPRTILDPEALVLASLALVPYERRLGDVLLWWASVGAPLLSVQRVRSLSKGAAEPVTTDGLGAFAASAVEAGDRRWKRLAGPEGLDARPGKGAARPDLSDPSALVLRLRAAFGVSAKADLFAILLGNERPQTVRDLAEASGYSTVAVRVALGEMVLARVAESTGASPAMYRVADAARWSGLLAGGPRPRWGYWAETLGVLLAVSEWGRGAEAWSDYVASSKARDLAERYARALRLVAPEAPRLDGHGGEAALSPFAATVRAVIKTASSG</sequence>
<keyword evidence="2" id="KW-1185">Reference proteome</keyword>
<gene>
    <name evidence="1" type="ORF">RM540_06480</name>
</gene>
<accession>A0ABU3BQ35</accession>
<reference evidence="1 2" key="1">
    <citation type="submission" date="2023-09" db="EMBL/GenBank/DDBJ databases">
        <authorList>
            <person name="Rey-Velasco X."/>
        </authorList>
    </citation>
    <scope>NUCLEOTIDE SEQUENCE [LARGE SCALE GENOMIC DNA]</scope>
    <source>
        <strain evidence="1 2">F394</strain>
    </source>
</reference>
<protein>
    <submittedName>
        <fullName evidence="1">Uncharacterized protein</fullName>
    </submittedName>
</protein>
<evidence type="ECO:0000313" key="1">
    <source>
        <dbReference type="EMBL" id="MDT0631393.1"/>
    </source>
</evidence>